<accession>A0A9F5MUT5</accession>
<dbReference type="GeneID" id="103063899"/>
<feature type="transmembrane region" description="Helical" evidence="7">
    <location>
        <begin position="52"/>
        <end position="72"/>
    </location>
</feature>
<evidence type="ECO:0000313" key="8">
    <source>
        <dbReference type="Proteomes" id="UP000695026"/>
    </source>
</evidence>
<dbReference type="CTD" id="54852"/>
<keyword evidence="8" id="KW-1185">Reference proteome</keyword>
<dbReference type="PANTHER" id="PTHR20855">
    <property type="entry name" value="ADIPOR/PROGESTIN RECEPTOR-RELATED"/>
    <property type="match status" value="1"/>
</dbReference>
<dbReference type="AlphaFoldDB" id="A0A9F5MUT5"/>
<feature type="transmembrane region" description="Helical" evidence="7">
    <location>
        <begin position="116"/>
        <end position="139"/>
    </location>
</feature>
<evidence type="ECO:0000256" key="1">
    <source>
        <dbReference type="ARBA" id="ARBA00004141"/>
    </source>
</evidence>
<dbReference type="KEGG" id="pbi:103063899"/>
<protein>
    <submittedName>
        <fullName evidence="9">Membrane progestin receptor gamma</fullName>
    </submittedName>
</protein>
<evidence type="ECO:0000256" key="4">
    <source>
        <dbReference type="ARBA" id="ARBA00022989"/>
    </source>
</evidence>
<evidence type="ECO:0000256" key="6">
    <source>
        <dbReference type="PIRSR" id="PIRSR604254-1"/>
    </source>
</evidence>
<keyword evidence="3 7" id="KW-0812">Transmembrane</keyword>
<dbReference type="GO" id="GO:0046872">
    <property type="term" value="F:metal ion binding"/>
    <property type="evidence" value="ECO:0007669"/>
    <property type="project" value="UniProtKB-KW"/>
</dbReference>
<dbReference type="Proteomes" id="UP000695026">
    <property type="component" value="Unplaced"/>
</dbReference>
<organism evidence="8 9">
    <name type="scientific">Python bivittatus</name>
    <name type="common">Burmese python</name>
    <name type="synonym">Python molurus bivittatus</name>
    <dbReference type="NCBI Taxonomy" id="176946"/>
    <lineage>
        <taxon>Eukaryota</taxon>
        <taxon>Metazoa</taxon>
        <taxon>Chordata</taxon>
        <taxon>Craniata</taxon>
        <taxon>Vertebrata</taxon>
        <taxon>Euteleostomi</taxon>
        <taxon>Lepidosauria</taxon>
        <taxon>Squamata</taxon>
        <taxon>Bifurcata</taxon>
        <taxon>Unidentata</taxon>
        <taxon>Episquamata</taxon>
        <taxon>Toxicofera</taxon>
        <taxon>Serpentes</taxon>
        <taxon>Henophidia</taxon>
        <taxon>Pythonidae</taxon>
        <taxon>Python</taxon>
    </lineage>
</organism>
<feature type="binding site" evidence="6">
    <location>
        <position position="254"/>
    </location>
    <ligand>
        <name>Zn(2+)</name>
        <dbReference type="ChEBI" id="CHEBI:29105"/>
    </ligand>
</feature>
<evidence type="ECO:0000256" key="7">
    <source>
        <dbReference type="SAM" id="Phobius"/>
    </source>
</evidence>
<feature type="transmembrane region" description="Helical" evidence="7">
    <location>
        <begin position="184"/>
        <end position="205"/>
    </location>
</feature>
<dbReference type="Pfam" id="PF03006">
    <property type="entry name" value="HlyIII"/>
    <property type="match status" value="1"/>
</dbReference>
<keyword evidence="4 7" id="KW-1133">Transmembrane helix</keyword>
<dbReference type="GO" id="GO:0016020">
    <property type="term" value="C:membrane"/>
    <property type="evidence" value="ECO:0007669"/>
    <property type="project" value="UniProtKB-SubCell"/>
</dbReference>
<proteinExistence type="inferred from homology"/>
<dbReference type="OrthoDB" id="529367at2759"/>
<evidence type="ECO:0000256" key="3">
    <source>
        <dbReference type="ARBA" id="ARBA00022692"/>
    </source>
</evidence>
<feature type="transmembrane region" description="Helical" evidence="7">
    <location>
        <begin position="293"/>
        <end position="315"/>
    </location>
</feature>
<reference evidence="9" key="1">
    <citation type="submission" date="2025-08" db="UniProtKB">
        <authorList>
            <consortium name="RefSeq"/>
        </authorList>
    </citation>
    <scope>IDENTIFICATION</scope>
    <source>
        <tissue evidence="9">Liver</tissue>
    </source>
</reference>
<dbReference type="OMA" id="YRHTAFA"/>
<feature type="transmembrane region" description="Helical" evidence="7">
    <location>
        <begin position="84"/>
        <end position="104"/>
    </location>
</feature>
<evidence type="ECO:0000256" key="2">
    <source>
        <dbReference type="ARBA" id="ARBA00007018"/>
    </source>
</evidence>
<dbReference type="RefSeq" id="XP_025027034.1">
    <property type="nucleotide sequence ID" value="XM_025171266.1"/>
</dbReference>
<keyword evidence="9" id="KW-0675">Receptor</keyword>
<evidence type="ECO:0000256" key="5">
    <source>
        <dbReference type="ARBA" id="ARBA00023136"/>
    </source>
</evidence>
<feature type="binding site" evidence="6">
    <location>
        <position position="258"/>
    </location>
    <ligand>
        <name>Zn(2+)</name>
        <dbReference type="ChEBI" id="CHEBI:29105"/>
    </ligand>
</feature>
<sequence length="329" mass="37512">MLSWKLPRLLNINQVPQVFREEGILCGYRHPKSSAADCIFSIFQMTNETMNIWTHFLPAWYFLWKLLASLHAWDVWRDHHTWPFLAYLGTCCVYLLISSGAHTFSPMSSRARHLCYFFDYGALALYGFGSAVAYSAYVFPEEWSGSPFHRAFVPAAVLNAGIATSLSCFSRFMETEQPKFSKVIRLLAFAYSYLFDSLPLFYRLYLCEVNVCTESVLAIHYKHIVFACLTCFFFAAHLPEKLAPGLFDYVGHSHQLSHICAVMGTHFQMEALRVDMEDRSKASLPSTFFSQTVGFFAAAVVVNLVIIAIFSKALYSTPRFSKKGSKRQD</sequence>
<feature type="transmembrane region" description="Helical" evidence="7">
    <location>
        <begin position="151"/>
        <end position="172"/>
    </location>
</feature>
<keyword evidence="6" id="KW-0479">Metal-binding</keyword>
<keyword evidence="6" id="KW-0862">Zinc</keyword>
<dbReference type="GO" id="GO:0038023">
    <property type="term" value="F:signaling receptor activity"/>
    <property type="evidence" value="ECO:0007669"/>
    <property type="project" value="TreeGrafter"/>
</dbReference>
<name>A0A9F5MUT5_PYTBI</name>
<dbReference type="PANTHER" id="PTHR20855:SF38">
    <property type="entry name" value="MEMBRANE PROGESTIN RECEPTOR GAMMA"/>
    <property type="match status" value="1"/>
</dbReference>
<evidence type="ECO:0000313" key="9">
    <source>
        <dbReference type="RefSeq" id="XP_025027034.1"/>
    </source>
</evidence>
<comment type="subcellular location">
    <subcellularLocation>
        <location evidence="1">Membrane</location>
        <topology evidence="1">Multi-pass membrane protein</topology>
    </subcellularLocation>
</comment>
<keyword evidence="5 7" id="KW-0472">Membrane</keyword>
<dbReference type="InterPro" id="IPR004254">
    <property type="entry name" value="AdipoR/HlyIII-related"/>
</dbReference>
<feature type="binding site" evidence="6">
    <location>
        <position position="102"/>
    </location>
    <ligand>
        <name>Zn(2+)</name>
        <dbReference type="ChEBI" id="CHEBI:29105"/>
    </ligand>
</feature>
<comment type="similarity">
    <text evidence="2">Belongs to the ADIPOR family.</text>
</comment>
<gene>
    <name evidence="9" type="primary">PAQR5</name>
</gene>